<dbReference type="KEGG" id="blau:DQQ01_11130"/>
<protein>
    <submittedName>
        <fullName evidence="1">Uncharacterized protein</fullName>
    </submittedName>
</protein>
<dbReference type="RefSeq" id="WP_111920099.1">
    <property type="nucleotide sequence ID" value="NZ_CP030280.1"/>
</dbReference>
<evidence type="ECO:0000313" key="2">
    <source>
        <dbReference type="Proteomes" id="UP000250003"/>
    </source>
</evidence>
<name>A0A2Z4UC17_9FIRM</name>
<organism evidence="1 2">
    <name type="scientific">Blautia argi</name>
    <dbReference type="NCBI Taxonomy" id="1912897"/>
    <lineage>
        <taxon>Bacteria</taxon>
        <taxon>Bacillati</taxon>
        <taxon>Bacillota</taxon>
        <taxon>Clostridia</taxon>
        <taxon>Lachnospirales</taxon>
        <taxon>Lachnospiraceae</taxon>
        <taxon>Blautia</taxon>
    </lineage>
</organism>
<sequence length="63" mass="7580">MIENLGIYYYFWAYIKYDYYTKKFLNTSPTWQELILKAQEIGLSETDVEQLYLILGIDRPSCL</sequence>
<reference evidence="2" key="1">
    <citation type="submission" date="2018-06" db="EMBL/GenBank/DDBJ databases">
        <title>Description of Blautia argi sp. nov., a new anaerobic isolated from dog feces.</title>
        <authorList>
            <person name="Chang Y.-H."/>
            <person name="Paek J."/>
            <person name="Shin Y."/>
        </authorList>
    </citation>
    <scope>NUCLEOTIDE SEQUENCE [LARGE SCALE GENOMIC DNA]</scope>
    <source>
        <strain evidence="2">KCTC 15426</strain>
    </source>
</reference>
<dbReference type="EMBL" id="CP030280">
    <property type="protein sequence ID" value="AWY98613.1"/>
    <property type="molecule type" value="Genomic_DNA"/>
</dbReference>
<keyword evidence="2" id="KW-1185">Reference proteome</keyword>
<dbReference type="AlphaFoldDB" id="A0A2Z4UC17"/>
<evidence type="ECO:0000313" key="1">
    <source>
        <dbReference type="EMBL" id="AWY98613.1"/>
    </source>
</evidence>
<proteinExistence type="predicted"/>
<dbReference type="Proteomes" id="UP000250003">
    <property type="component" value="Chromosome"/>
</dbReference>
<accession>A0A2Z4UC17</accession>
<gene>
    <name evidence="1" type="ORF">DQQ01_11130</name>
</gene>